<dbReference type="Proteomes" id="UP000075901">
    <property type="component" value="Unassembled WGS sequence"/>
</dbReference>
<name>A0A182SK08_9DIPT</name>
<accession>A0A182SK08</accession>
<reference evidence="2" key="1">
    <citation type="submission" date="2013-09" db="EMBL/GenBank/DDBJ databases">
        <title>The Genome Sequence of Anopheles maculatus species B.</title>
        <authorList>
            <consortium name="The Broad Institute Genomics Platform"/>
            <person name="Neafsey D.E."/>
            <person name="Besansky N."/>
            <person name="Howell P."/>
            <person name="Walton C."/>
            <person name="Young S.K."/>
            <person name="Zeng Q."/>
            <person name="Gargeya S."/>
            <person name="Fitzgerald M."/>
            <person name="Haas B."/>
            <person name="Abouelleil A."/>
            <person name="Allen A.W."/>
            <person name="Alvarado L."/>
            <person name="Arachchi H.M."/>
            <person name="Berlin A.M."/>
            <person name="Chapman S.B."/>
            <person name="Gainer-Dewar J."/>
            <person name="Goldberg J."/>
            <person name="Griggs A."/>
            <person name="Gujja S."/>
            <person name="Hansen M."/>
            <person name="Howarth C."/>
            <person name="Imamovic A."/>
            <person name="Ireland A."/>
            <person name="Larimer J."/>
            <person name="McCowan C."/>
            <person name="Murphy C."/>
            <person name="Pearson M."/>
            <person name="Poon T.W."/>
            <person name="Priest M."/>
            <person name="Roberts A."/>
            <person name="Saif S."/>
            <person name="Shea T."/>
            <person name="Sisk P."/>
            <person name="Sykes S."/>
            <person name="Wortman J."/>
            <person name="Nusbaum C."/>
            <person name="Birren B."/>
        </authorList>
    </citation>
    <scope>NUCLEOTIDE SEQUENCE [LARGE SCALE GENOMIC DNA]</scope>
    <source>
        <strain evidence="2">maculatus3</strain>
    </source>
</reference>
<protein>
    <submittedName>
        <fullName evidence="1">Uncharacterized protein</fullName>
    </submittedName>
</protein>
<dbReference type="AlphaFoldDB" id="A0A182SK08"/>
<sequence>MAAYEQLWDVSYEYLEKHAAFVNSITSLMLERAKHLRVSLFSNALEKRALFQEDFKVAHDELQNMTKTLQTVVNDWKDLFAADSFAFCKQSVAVPKKIEEPDNAL</sequence>
<dbReference type="VEuPathDB" id="VectorBase:AMAM008302"/>
<reference evidence="1" key="2">
    <citation type="submission" date="2020-05" db="UniProtKB">
        <authorList>
            <consortium name="EnsemblMetazoa"/>
        </authorList>
    </citation>
    <scope>IDENTIFICATION</scope>
    <source>
        <strain evidence="1">maculatus3</strain>
    </source>
</reference>
<proteinExistence type="predicted"/>
<evidence type="ECO:0000313" key="1">
    <source>
        <dbReference type="EnsemblMetazoa" id="AMAM008302-PA"/>
    </source>
</evidence>
<organism evidence="1 2">
    <name type="scientific">Anopheles maculatus</name>
    <dbReference type="NCBI Taxonomy" id="74869"/>
    <lineage>
        <taxon>Eukaryota</taxon>
        <taxon>Metazoa</taxon>
        <taxon>Ecdysozoa</taxon>
        <taxon>Arthropoda</taxon>
        <taxon>Hexapoda</taxon>
        <taxon>Insecta</taxon>
        <taxon>Pterygota</taxon>
        <taxon>Neoptera</taxon>
        <taxon>Endopterygota</taxon>
        <taxon>Diptera</taxon>
        <taxon>Nematocera</taxon>
        <taxon>Culicoidea</taxon>
        <taxon>Culicidae</taxon>
        <taxon>Anophelinae</taxon>
        <taxon>Anopheles</taxon>
        <taxon>Anopheles maculatus group</taxon>
    </lineage>
</organism>
<keyword evidence="2" id="KW-1185">Reference proteome</keyword>
<evidence type="ECO:0000313" key="2">
    <source>
        <dbReference type="Proteomes" id="UP000075901"/>
    </source>
</evidence>
<dbReference type="EnsemblMetazoa" id="AMAM008302-RA">
    <property type="protein sequence ID" value="AMAM008302-PA"/>
    <property type="gene ID" value="AMAM008302"/>
</dbReference>